<evidence type="ECO:0000256" key="1">
    <source>
        <dbReference type="ARBA" id="ARBA00022763"/>
    </source>
</evidence>
<sequence>MRRDATSGDIPTVLWQNDPRRGRVVVACCRRATAAGVRLGMSVAQATDWLQRAGAPDSYQLIEHNRHADAGAMDQLVERFRNRLTPMIGTEVLDRFRWAGRSLHCRESLIGDLHGVTHLFGGESDVIAASDQILASLNLSGRIAIADTIGAAWAVANHGHGRTRIVPIGLTVDAVGDLPTSGLRIAPETVTMLRRLGVDTIGQTLALPRGGLATRLGQHVADRLAQLVGDVEEHFTVAQRPVCDSESMPLEYPTEDMAILVDRIGRLMEKVRAGLATRSCGALHVSCRLDLSVHPPLTVDVGLFAPTLDTGHWLTLVQQSIESQGLPAPVHRVTVSVPHTQVMATRQQDLFRHGDDSCGGSTVARLIDSLSNRLGRENVCGARLTRDALPEKAFEEFPLAGRSARWFAQAEKSSASSRSKDGHQTRSSFLPHTDEIMRRPLELFVTPHALVAQKCRPNAKCDNLSSSADLGREESDTGPWHHANARLAEHQTAIGPSGIPRGFQYAGQHHAVIRSWGPERIETGWWAGPCVRRDYFRVETNRGQWWWVYRDLTADTPKDTHEWWLHGIFS</sequence>
<accession>A0A5C5XYV8</accession>
<keyword evidence="4" id="KW-1185">Reference proteome</keyword>
<dbReference type="Proteomes" id="UP000317238">
    <property type="component" value="Unassembled WGS sequence"/>
</dbReference>
<dbReference type="SUPFAM" id="SSF56672">
    <property type="entry name" value="DNA/RNA polymerases"/>
    <property type="match status" value="1"/>
</dbReference>
<evidence type="ECO:0000256" key="2">
    <source>
        <dbReference type="SAM" id="MobiDB-lite"/>
    </source>
</evidence>
<gene>
    <name evidence="3" type="ORF">Pan14r_01360</name>
</gene>
<dbReference type="CDD" id="cd03468">
    <property type="entry name" value="PolY_like"/>
    <property type="match status" value="1"/>
</dbReference>
<evidence type="ECO:0000313" key="3">
    <source>
        <dbReference type="EMBL" id="TWT67898.1"/>
    </source>
</evidence>
<evidence type="ECO:0000313" key="4">
    <source>
        <dbReference type="Proteomes" id="UP000317238"/>
    </source>
</evidence>
<dbReference type="InterPro" id="IPR050356">
    <property type="entry name" value="SulA_CellDiv_inhibitor"/>
</dbReference>
<reference evidence="3 4" key="1">
    <citation type="submission" date="2019-02" db="EMBL/GenBank/DDBJ databases">
        <title>Deep-cultivation of Planctomycetes and their phenomic and genomic characterization uncovers novel biology.</title>
        <authorList>
            <person name="Wiegand S."/>
            <person name="Jogler M."/>
            <person name="Boedeker C."/>
            <person name="Pinto D."/>
            <person name="Vollmers J."/>
            <person name="Rivas-Marin E."/>
            <person name="Kohn T."/>
            <person name="Peeters S.H."/>
            <person name="Heuer A."/>
            <person name="Rast P."/>
            <person name="Oberbeckmann S."/>
            <person name="Bunk B."/>
            <person name="Jeske O."/>
            <person name="Meyerdierks A."/>
            <person name="Storesund J.E."/>
            <person name="Kallscheuer N."/>
            <person name="Luecker S."/>
            <person name="Lage O.M."/>
            <person name="Pohl T."/>
            <person name="Merkel B.J."/>
            <person name="Hornburger P."/>
            <person name="Mueller R.-W."/>
            <person name="Bruemmer F."/>
            <person name="Labrenz M."/>
            <person name="Spormann A.M."/>
            <person name="Op Den Camp H."/>
            <person name="Overmann J."/>
            <person name="Amann R."/>
            <person name="Jetten M.S.M."/>
            <person name="Mascher T."/>
            <person name="Medema M.H."/>
            <person name="Devos D.P."/>
            <person name="Kaster A.-K."/>
            <person name="Ovreas L."/>
            <person name="Rohde M."/>
            <person name="Galperin M.Y."/>
            <person name="Jogler C."/>
        </authorList>
    </citation>
    <scope>NUCLEOTIDE SEQUENCE [LARGE SCALE GENOMIC DNA]</scope>
    <source>
        <strain evidence="3 4">Pan14r</strain>
    </source>
</reference>
<dbReference type="PANTHER" id="PTHR35369">
    <property type="entry name" value="BLR3025 PROTEIN-RELATED"/>
    <property type="match status" value="1"/>
</dbReference>
<feature type="region of interest" description="Disordered" evidence="2">
    <location>
        <begin position="411"/>
        <end position="432"/>
    </location>
</feature>
<dbReference type="EMBL" id="SJPL01000001">
    <property type="protein sequence ID" value="TWT67898.1"/>
    <property type="molecule type" value="Genomic_DNA"/>
</dbReference>
<dbReference type="InterPro" id="IPR043502">
    <property type="entry name" value="DNA/RNA_pol_sf"/>
</dbReference>
<dbReference type="PANTHER" id="PTHR35369:SF2">
    <property type="entry name" value="BLR3025 PROTEIN"/>
    <property type="match status" value="1"/>
</dbReference>
<dbReference type="AlphaFoldDB" id="A0A5C5XYV8"/>
<name>A0A5C5XYV8_9PLAN</name>
<organism evidence="3 4">
    <name type="scientific">Crateriforma conspicua</name>
    <dbReference type="NCBI Taxonomy" id="2527996"/>
    <lineage>
        <taxon>Bacteria</taxon>
        <taxon>Pseudomonadati</taxon>
        <taxon>Planctomycetota</taxon>
        <taxon>Planctomycetia</taxon>
        <taxon>Planctomycetales</taxon>
        <taxon>Planctomycetaceae</taxon>
        <taxon>Crateriforma</taxon>
    </lineage>
</organism>
<comment type="caution">
    <text evidence="3">The sequence shown here is derived from an EMBL/GenBank/DDBJ whole genome shotgun (WGS) entry which is preliminary data.</text>
</comment>
<dbReference type="GO" id="GO:0006281">
    <property type="term" value="P:DNA repair"/>
    <property type="evidence" value="ECO:0007669"/>
    <property type="project" value="TreeGrafter"/>
</dbReference>
<proteinExistence type="predicted"/>
<keyword evidence="1" id="KW-0227">DNA damage</keyword>
<protein>
    <submittedName>
        <fullName evidence="3">DNA polymerase IV</fullName>
    </submittedName>
</protein>